<keyword evidence="2" id="KW-0813">Transport</keyword>
<dbReference type="SUPFAM" id="SSF103473">
    <property type="entry name" value="MFS general substrate transporter"/>
    <property type="match status" value="1"/>
</dbReference>
<feature type="transmembrane region" description="Helical" evidence="7">
    <location>
        <begin position="389"/>
        <end position="411"/>
    </location>
</feature>
<evidence type="ECO:0000256" key="5">
    <source>
        <dbReference type="ARBA" id="ARBA00022989"/>
    </source>
</evidence>
<feature type="transmembrane region" description="Helical" evidence="7">
    <location>
        <begin position="143"/>
        <end position="165"/>
    </location>
</feature>
<feature type="transmembrane region" description="Helical" evidence="7">
    <location>
        <begin position="263"/>
        <end position="286"/>
    </location>
</feature>
<keyword evidence="3" id="KW-1003">Cell membrane</keyword>
<feature type="transmembrane region" description="Helical" evidence="7">
    <location>
        <begin position="360"/>
        <end position="383"/>
    </location>
</feature>
<reference evidence="9" key="1">
    <citation type="journal article" date="2020" name="Microbiol. Resour. Announc.">
        <title>Complete Genome Sequence of Geobacillus sp. Strain E55-1, Isolated from Mine Geyser in Japan.</title>
        <authorList>
            <person name="Miyazaki K."/>
            <person name="Hase E."/>
            <person name="Tokito N."/>
        </authorList>
    </citation>
    <scope>NUCLEOTIDE SEQUENCE [LARGE SCALE GENOMIC DNA]</scope>
    <source>
        <strain evidence="9">E55-1</strain>
    </source>
</reference>
<feature type="transmembrane region" description="Helical" evidence="7">
    <location>
        <begin position="171"/>
        <end position="192"/>
    </location>
</feature>
<evidence type="ECO:0000256" key="6">
    <source>
        <dbReference type="ARBA" id="ARBA00023136"/>
    </source>
</evidence>
<feature type="transmembrane region" description="Helical" evidence="7">
    <location>
        <begin position="319"/>
        <end position="339"/>
    </location>
</feature>
<feature type="transmembrane region" description="Helical" evidence="7">
    <location>
        <begin position="293"/>
        <end position="313"/>
    </location>
</feature>
<evidence type="ECO:0000256" key="4">
    <source>
        <dbReference type="ARBA" id="ARBA00022692"/>
    </source>
</evidence>
<comment type="subcellular location">
    <subcellularLocation>
        <location evidence="1">Cell membrane</location>
        <topology evidence="1">Multi-pass membrane protein</topology>
    </subcellularLocation>
</comment>
<dbReference type="Proteomes" id="UP000501421">
    <property type="component" value="Chromosome"/>
</dbReference>
<keyword evidence="5 7" id="KW-1133">Transmembrane helix</keyword>
<dbReference type="Gene3D" id="1.20.1250.20">
    <property type="entry name" value="MFS general substrate transporter like domains"/>
    <property type="match status" value="1"/>
</dbReference>
<evidence type="ECO:0000256" key="3">
    <source>
        <dbReference type="ARBA" id="ARBA00022475"/>
    </source>
</evidence>
<dbReference type="Pfam" id="PF05977">
    <property type="entry name" value="MFS_3"/>
    <property type="match status" value="1"/>
</dbReference>
<accession>A0A679FQW1</accession>
<dbReference type="AlphaFoldDB" id="A0A679FQW1"/>
<evidence type="ECO:0000256" key="1">
    <source>
        <dbReference type="ARBA" id="ARBA00004651"/>
    </source>
</evidence>
<evidence type="ECO:0000313" key="9">
    <source>
        <dbReference type="Proteomes" id="UP000501421"/>
    </source>
</evidence>
<evidence type="ECO:0000313" key="8">
    <source>
        <dbReference type="EMBL" id="BBW98473.1"/>
    </source>
</evidence>
<gene>
    <name evidence="8" type="ORF">GsuE55_33060</name>
</gene>
<name>A0A679FQW1_9BACL</name>
<feature type="transmembrane region" description="Helical" evidence="7">
    <location>
        <begin position="233"/>
        <end position="251"/>
    </location>
</feature>
<keyword evidence="9" id="KW-1185">Reference proteome</keyword>
<evidence type="ECO:0000256" key="2">
    <source>
        <dbReference type="ARBA" id="ARBA00022448"/>
    </source>
</evidence>
<organism evidence="8 9">
    <name type="scientific">Geobacillus subterraneus</name>
    <dbReference type="NCBI Taxonomy" id="129338"/>
    <lineage>
        <taxon>Bacteria</taxon>
        <taxon>Bacillati</taxon>
        <taxon>Bacillota</taxon>
        <taxon>Bacilli</taxon>
        <taxon>Bacillales</taxon>
        <taxon>Anoxybacillaceae</taxon>
        <taxon>Geobacillus</taxon>
    </lineage>
</organism>
<feature type="transmembrane region" description="Helical" evidence="7">
    <location>
        <begin position="79"/>
        <end position="100"/>
    </location>
</feature>
<dbReference type="InterPro" id="IPR010290">
    <property type="entry name" value="TM_effector"/>
</dbReference>
<dbReference type="InterPro" id="IPR022324">
    <property type="entry name" value="Bacilysin_exporter_BacE_put"/>
</dbReference>
<dbReference type="PANTHER" id="PTHR23513:SF6">
    <property type="entry name" value="MAJOR FACILITATOR SUPERFAMILY ASSOCIATED DOMAIN-CONTAINING PROTEIN"/>
    <property type="match status" value="1"/>
</dbReference>
<feature type="transmembrane region" description="Helical" evidence="7">
    <location>
        <begin position="20"/>
        <end position="42"/>
    </location>
</feature>
<feature type="transmembrane region" description="Helical" evidence="7">
    <location>
        <begin position="48"/>
        <end position="72"/>
    </location>
</feature>
<sequence>MNFFKDFKIAFFSPGSRPLLIASFLSNIGDWIYFVGMSALLYNTAGALAMTAFIIIRQCMYIVFSPFTGYIADRFPRKSLMLITDLLNGILMFILSFLSIQQINSISLYITLILLVVIFGLINRSARLVVIPKLVEKEFLLSLNALTNIIGTTSLTIAPVIAGLAMKMGGVSWAFLINGISFLLSLLCSLALPSSLNKIEGAKKDMANSYTTKFREITEGLSFVIRVSKARSITFFLITSHLVVGATWVFIPELSKLLQQGDAGIGYLNSAVGAGSILGVFIGAWIGSKRLGTSAIIGVIGLSLSVLLCSISSTYSFSLLIATLVVYGSVTLMGIFANIADAPLWTMIQQVTNDSNAGRVYSAVDALTVGGMALGSFLAGWIISHLSLSFTLVVISIISLIMTGIFIPGIVRSTQKEKSISPSGESYGK</sequence>
<keyword evidence="4 7" id="KW-0812">Transmembrane</keyword>
<keyword evidence="6 7" id="KW-0472">Membrane</keyword>
<dbReference type="RefSeq" id="WP_033844659.1">
    <property type="nucleotide sequence ID" value="NZ_AP022557.1"/>
</dbReference>
<dbReference type="PANTHER" id="PTHR23513">
    <property type="entry name" value="INTEGRAL MEMBRANE EFFLUX PROTEIN-RELATED"/>
    <property type="match status" value="1"/>
</dbReference>
<proteinExistence type="predicted"/>
<protein>
    <submittedName>
        <fullName evidence="8">MFS transporter</fullName>
    </submittedName>
</protein>
<dbReference type="EMBL" id="AP022557">
    <property type="protein sequence ID" value="BBW98473.1"/>
    <property type="molecule type" value="Genomic_DNA"/>
</dbReference>
<dbReference type="CDD" id="cd06173">
    <property type="entry name" value="MFS_MefA_like"/>
    <property type="match status" value="1"/>
</dbReference>
<dbReference type="GO" id="GO:0005886">
    <property type="term" value="C:plasma membrane"/>
    <property type="evidence" value="ECO:0007669"/>
    <property type="project" value="UniProtKB-SubCell"/>
</dbReference>
<dbReference type="PRINTS" id="PR01988">
    <property type="entry name" value="EXPORTERBACE"/>
</dbReference>
<evidence type="ECO:0000256" key="7">
    <source>
        <dbReference type="SAM" id="Phobius"/>
    </source>
</evidence>
<feature type="transmembrane region" description="Helical" evidence="7">
    <location>
        <begin position="106"/>
        <end position="122"/>
    </location>
</feature>
<dbReference type="InterPro" id="IPR036259">
    <property type="entry name" value="MFS_trans_sf"/>
</dbReference>